<evidence type="ECO:0000256" key="2">
    <source>
        <dbReference type="ARBA" id="ARBA00022475"/>
    </source>
</evidence>
<proteinExistence type="inferred from homology"/>
<protein>
    <recommendedName>
        <fullName evidence="9">Lipoprotein signal peptidase</fullName>
        <ecNumber evidence="9">3.4.23.36</ecNumber>
    </recommendedName>
    <alternativeName>
        <fullName evidence="9">Prolipoprotein signal peptidase</fullName>
    </alternativeName>
    <alternativeName>
        <fullName evidence="9">Signal peptidase II</fullName>
        <shortName evidence="9">SPase II</shortName>
    </alternativeName>
</protein>
<accession>A0A7X3JYT8</accession>
<evidence type="ECO:0000256" key="7">
    <source>
        <dbReference type="ARBA" id="ARBA00022989"/>
    </source>
</evidence>
<comment type="similarity">
    <text evidence="1 9 11">Belongs to the peptidase A8 family.</text>
</comment>
<dbReference type="GO" id="GO:0004190">
    <property type="term" value="F:aspartic-type endopeptidase activity"/>
    <property type="evidence" value="ECO:0007669"/>
    <property type="project" value="UniProtKB-UniRule"/>
</dbReference>
<keyword evidence="4 9" id="KW-0812">Transmembrane</keyword>
<name>A0A7X3JYT8_9BACL</name>
<feature type="active site" evidence="9">
    <location>
        <position position="112"/>
    </location>
</feature>
<dbReference type="InterPro" id="IPR001872">
    <property type="entry name" value="Peptidase_A8"/>
</dbReference>
<feature type="active site" evidence="9">
    <location>
        <position position="132"/>
    </location>
</feature>
<feature type="transmembrane region" description="Helical" evidence="9">
    <location>
        <begin position="127"/>
        <end position="150"/>
    </location>
</feature>
<dbReference type="GO" id="GO:0006508">
    <property type="term" value="P:proteolysis"/>
    <property type="evidence" value="ECO:0007669"/>
    <property type="project" value="UniProtKB-KW"/>
</dbReference>
<keyword evidence="7 9" id="KW-1133">Transmembrane helix</keyword>
<evidence type="ECO:0000256" key="8">
    <source>
        <dbReference type="ARBA" id="ARBA00023136"/>
    </source>
</evidence>
<keyword evidence="8 9" id="KW-0472">Membrane</keyword>
<organism evidence="12 13">
    <name type="scientific">Paenibacillus lutrae</name>
    <dbReference type="NCBI Taxonomy" id="2078573"/>
    <lineage>
        <taxon>Bacteria</taxon>
        <taxon>Bacillati</taxon>
        <taxon>Bacillota</taxon>
        <taxon>Bacilli</taxon>
        <taxon>Bacillales</taxon>
        <taxon>Paenibacillaceae</taxon>
        <taxon>Paenibacillus</taxon>
    </lineage>
</organism>
<evidence type="ECO:0000256" key="9">
    <source>
        <dbReference type="HAMAP-Rule" id="MF_00161"/>
    </source>
</evidence>
<evidence type="ECO:0000256" key="10">
    <source>
        <dbReference type="RuleBase" id="RU000594"/>
    </source>
</evidence>
<dbReference type="AlphaFoldDB" id="A0A7X3JYT8"/>
<evidence type="ECO:0000313" key="12">
    <source>
        <dbReference type="EMBL" id="MVO99347.1"/>
    </source>
</evidence>
<evidence type="ECO:0000256" key="3">
    <source>
        <dbReference type="ARBA" id="ARBA00022670"/>
    </source>
</evidence>
<evidence type="ECO:0000313" key="13">
    <source>
        <dbReference type="Proteomes" id="UP000490800"/>
    </source>
</evidence>
<dbReference type="EMBL" id="RHLK01000003">
    <property type="protein sequence ID" value="MVO99347.1"/>
    <property type="molecule type" value="Genomic_DNA"/>
</dbReference>
<evidence type="ECO:0000256" key="5">
    <source>
        <dbReference type="ARBA" id="ARBA00022750"/>
    </source>
</evidence>
<comment type="catalytic activity">
    <reaction evidence="9 10">
        <text>Release of signal peptides from bacterial membrane prolipoproteins. Hydrolyzes -Xaa-Yaa-Zaa-|-(S,diacylglyceryl)Cys-, in which Xaa is hydrophobic (preferably Leu), and Yaa (Ala or Ser) and Zaa (Gly or Ala) have small, neutral side chains.</text>
        <dbReference type="EC" id="3.4.23.36"/>
    </reaction>
</comment>
<gene>
    <name evidence="9" type="primary">lspA</name>
    <name evidence="12" type="ORF">EDM21_07370</name>
</gene>
<dbReference type="OrthoDB" id="9810259at2"/>
<evidence type="ECO:0000256" key="11">
    <source>
        <dbReference type="RuleBase" id="RU004181"/>
    </source>
</evidence>
<dbReference type="PRINTS" id="PR00781">
    <property type="entry name" value="LIPOSIGPTASE"/>
</dbReference>
<keyword evidence="5 9" id="KW-0064">Aspartyl protease</keyword>
<keyword evidence="2 9" id="KW-1003">Cell membrane</keyword>
<dbReference type="Proteomes" id="UP000490800">
    <property type="component" value="Unassembled WGS sequence"/>
</dbReference>
<comment type="function">
    <text evidence="9 10">This protein specifically catalyzes the removal of signal peptides from prolipoproteins.</text>
</comment>
<dbReference type="NCBIfam" id="TIGR00077">
    <property type="entry name" value="lspA"/>
    <property type="match status" value="1"/>
</dbReference>
<dbReference type="PROSITE" id="PS00855">
    <property type="entry name" value="SPASE_II"/>
    <property type="match status" value="1"/>
</dbReference>
<evidence type="ECO:0000256" key="4">
    <source>
        <dbReference type="ARBA" id="ARBA00022692"/>
    </source>
</evidence>
<comment type="subcellular location">
    <subcellularLocation>
        <location evidence="9">Cell membrane</location>
        <topology evidence="9">Multi-pass membrane protein</topology>
    </subcellularLocation>
</comment>
<dbReference type="GO" id="GO:0005886">
    <property type="term" value="C:plasma membrane"/>
    <property type="evidence" value="ECO:0007669"/>
    <property type="project" value="UniProtKB-SubCell"/>
</dbReference>
<dbReference type="HAMAP" id="MF_00161">
    <property type="entry name" value="LspA"/>
    <property type="match status" value="1"/>
</dbReference>
<evidence type="ECO:0000256" key="6">
    <source>
        <dbReference type="ARBA" id="ARBA00022801"/>
    </source>
</evidence>
<comment type="caution">
    <text evidence="12">The sequence shown here is derived from an EMBL/GenBank/DDBJ whole genome shotgun (WGS) entry which is preliminary data.</text>
</comment>
<dbReference type="UniPathway" id="UPA00665"/>
<keyword evidence="12" id="KW-0449">Lipoprotein</keyword>
<keyword evidence="13" id="KW-1185">Reference proteome</keyword>
<dbReference type="PANTHER" id="PTHR33695:SF1">
    <property type="entry name" value="LIPOPROTEIN SIGNAL PEPTIDASE"/>
    <property type="match status" value="1"/>
</dbReference>
<feature type="transmembrane region" description="Helical" evidence="9">
    <location>
        <begin position="58"/>
        <end position="75"/>
    </location>
</feature>
<comment type="pathway">
    <text evidence="9">Protein modification; lipoprotein biosynthesis (signal peptide cleavage).</text>
</comment>
<dbReference type="RefSeq" id="WP_157334299.1">
    <property type="nucleotide sequence ID" value="NZ_RHLK01000003.1"/>
</dbReference>
<feature type="transmembrane region" description="Helical" evidence="9">
    <location>
        <begin position="87"/>
        <end position="107"/>
    </location>
</feature>
<sequence length="159" mass="18218">MRYYIIALIVFLLDQATKWLIVKNLALGETISVIGEFFQITSHRNRGAAFSILQNQRWFLIAMTLVIVVGILFYLNRTRKTDQRWLSMGLALVLGGAIGNFLDRLLFGEVVDFLMFHFEFINYTYPIFNIADSAIVIGVICIFIDSIIAWKKEKRGTAS</sequence>
<dbReference type="EC" id="3.4.23.36" evidence="9"/>
<evidence type="ECO:0000256" key="1">
    <source>
        <dbReference type="ARBA" id="ARBA00006139"/>
    </source>
</evidence>
<keyword evidence="3 9" id="KW-0645">Protease</keyword>
<dbReference type="PANTHER" id="PTHR33695">
    <property type="entry name" value="LIPOPROTEIN SIGNAL PEPTIDASE"/>
    <property type="match status" value="1"/>
</dbReference>
<reference evidence="12 13" key="1">
    <citation type="journal article" date="2019" name="Microorganisms">
        <title>Paenibacillus lutrae sp. nov., A Chitinolytic Species Isolated from A River Otter in Castril Natural Park, Granada, Spain.</title>
        <authorList>
            <person name="Rodriguez M."/>
            <person name="Reina J.C."/>
            <person name="Bejar V."/>
            <person name="Llamas I."/>
        </authorList>
    </citation>
    <scope>NUCLEOTIDE SEQUENCE [LARGE SCALE GENOMIC DNA]</scope>
    <source>
        <strain evidence="12 13">N10</strain>
    </source>
</reference>
<comment type="caution">
    <text evidence="9">Lacks conserved residue(s) required for the propagation of feature annotation.</text>
</comment>
<keyword evidence="6 9" id="KW-0378">Hydrolase</keyword>
<dbReference type="Pfam" id="PF01252">
    <property type="entry name" value="Peptidase_A8"/>
    <property type="match status" value="1"/>
</dbReference>